<organism evidence="1">
    <name type="scientific">marine sediment metagenome</name>
    <dbReference type="NCBI Taxonomy" id="412755"/>
    <lineage>
        <taxon>unclassified sequences</taxon>
        <taxon>metagenomes</taxon>
        <taxon>ecological metagenomes</taxon>
    </lineage>
</organism>
<reference evidence="1" key="1">
    <citation type="journal article" date="2015" name="Nature">
        <title>Complex archaea that bridge the gap between prokaryotes and eukaryotes.</title>
        <authorList>
            <person name="Spang A."/>
            <person name="Saw J.H."/>
            <person name="Jorgensen S.L."/>
            <person name="Zaremba-Niedzwiedzka K."/>
            <person name="Martijn J."/>
            <person name="Lind A.E."/>
            <person name="van Eijk R."/>
            <person name="Schleper C."/>
            <person name="Guy L."/>
            <person name="Ettema T.J."/>
        </authorList>
    </citation>
    <scope>NUCLEOTIDE SEQUENCE</scope>
</reference>
<evidence type="ECO:0000313" key="1">
    <source>
        <dbReference type="EMBL" id="KKN86848.1"/>
    </source>
</evidence>
<dbReference type="AlphaFoldDB" id="A0A0F9X5M6"/>
<gene>
    <name evidence="1" type="ORF">LCGC14_0264070</name>
</gene>
<dbReference type="EMBL" id="LAZR01000143">
    <property type="protein sequence ID" value="KKN86848.1"/>
    <property type="molecule type" value="Genomic_DNA"/>
</dbReference>
<comment type="caution">
    <text evidence="1">The sequence shown here is derived from an EMBL/GenBank/DDBJ whole genome shotgun (WGS) entry which is preliminary data.</text>
</comment>
<accession>A0A0F9X5M6</accession>
<sequence>MSKQKFIAGTVYALRKRFDIDWTRDSEAPAYVSNATDLEAVLTNMDEEGYDLVSGGSGDGSIVFKLRQTCNCTGPDGACNECYPNDVKE</sequence>
<proteinExistence type="predicted"/>
<name>A0A0F9X5M6_9ZZZZ</name>
<protein>
    <submittedName>
        <fullName evidence="1">Uncharacterized protein</fullName>
    </submittedName>
</protein>